<dbReference type="EMBL" id="FTPP01000002">
    <property type="protein sequence ID" value="SIT90877.1"/>
    <property type="molecule type" value="Genomic_DNA"/>
</dbReference>
<dbReference type="InterPro" id="IPR050079">
    <property type="entry name" value="DEAD_box_RNA_helicase"/>
</dbReference>
<protein>
    <submittedName>
        <fullName evidence="11">ATP-dependent RNA helicase RhlE</fullName>
    </submittedName>
</protein>
<dbReference type="InterPro" id="IPR011545">
    <property type="entry name" value="DEAD/DEAH_box_helicase_dom"/>
</dbReference>
<dbReference type="PANTHER" id="PTHR47959:SF13">
    <property type="entry name" value="ATP-DEPENDENT RNA HELICASE RHLE"/>
    <property type="match status" value="1"/>
</dbReference>
<evidence type="ECO:0000256" key="6">
    <source>
        <dbReference type="PROSITE-ProRule" id="PRU00552"/>
    </source>
</evidence>
<sequence length="422" mass="47961">MKFEDYRISDEIKKSLEKLGFRKPTDIQYKAILPIMKGEDVLAIAQTGTGKTAAFAIPVLDKLQYQINRRRTDGIKCVVMVPTRELALQITEVFEQIGRHTRVKTFCVFGGVEQGPQIAKLEAGIDVLVATPGRLFDLVSQGHIRLERVETLILDEADHMLDLGFIHDIRQLITKLPRKRQTLFFSATINEKIKELAYSLVNKPVRIQISPKDPVSKNVDHSVMYVEMDEKRFFLERVVKENPDKKILAFVRTQVRAERVVAAMERVDIVAMSIHGGKEQKDRLEALKKFKKGEIKLLIATDVSARGIDIPNVDYVVNYDLPDQPENYVHRVGRTGRGTAKGIAVSFCSTEEKPILDEIQTYLTKDIKVLELDPEDREATIDFSPEAKFDWKALMKEAEETESKVKAAKSKKAKAKAKKKKK</sequence>
<dbReference type="GO" id="GO:0005524">
    <property type="term" value="F:ATP binding"/>
    <property type="evidence" value="ECO:0007669"/>
    <property type="project" value="UniProtKB-KW"/>
</dbReference>
<evidence type="ECO:0000259" key="10">
    <source>
        <dbReference type="PROSITE" id="PS51195"/>
    </source>
</evidence>
<organism evidence="11 12">
    <name type="scientific">Pontibacter indicus</name>
    <dbReference type="NCBI Taxonomy" id="1317125"/>
    <lineage>
        <taxon>Bacteria</taxon>
        <taxon>Pseudomonadati</taxon>
        <taxon>Bacteroidota</taxon>
        <taxon>Cytophagia</taxon>
        <taxon>Cytophagales</taxon>
        <taxon>Hymenobacteraceae</taxon>
        <taxon>Pontibacter</taxon>
    </lineage>
</organism>
<dbReference type="Proteomes" id="UP000187181">
    <property type="component" value="Unassembled WGS sequence"/>
</dbReference>
<dbReference type="GO" id="GO:0003676">
    <property type="term" value="F:nucleic acid binding"/>
    <property type="evidence" value="ECO:0007669"/>
    <property type="project" value="InterPro"/>
</dbReference>
<dbReference type="Pfam" id="PF00271">
    <property type="entry name" value="Helicase_C"/>
    <property type="match status" value="1"/>
</dbReference>
<reference evidence="12" key="1">
    <citation type="submission" date="2017-01" db="EMBL/GenBank/DDBJ databases">
        <authorList>
            <person name="Varghese N."/>
            <person name="Submissions S."/>
        </authorList>
    </citation>
    <scope>NUCLEOTIDE SEQUENCE [LARGE SCALE GENOMIC DNA]</scope>
    <source>
        <strain evidence="12">LP100</strain>
    </source>
</reference>
<feature type="domain" description="Helicase ATP-binding" evidence="8">
    <location>
        <begin position="32"/>
        <end position="207"/>
    </location>
</feature>
<dbReference type="RefSeq" id="WP_076669152.1">
    <property type="nucleotide sequence ID" value="NZ_FTPP01000002.1"/>
</dbReference>
<dbReference type="GO" id="GO:0016787">
    <property type="term" value="F:hydrolase activity"/>
    <property type="evidence" value="ECO:0007669"/>
    <property type="project" value="UniProtKB-KW"/>
</dbReference>
<feature type="compositionally biased region" description="Basic residues" evidence="7">
    <location>
        <begin position="406"/>
        <end position="422"/>
    </location>
</feature>
<comment type="similarity">
    <text evidence="5">Belongs to the DEAD box helicase family.</text>
</comment>
<feature type="short sequence motif" description="Q motif" evidence="6">
    <location>
        <begin position="1"/>
        <end position="29"/>
    </location>
</feature>
<dbReference type="PANTHER" id="PTHR47959">
    <property type="entry name" value="ATP-DEPENDENT RNA HELICASE RHLE-RELATED"/>
    <property type="match status" value="1"/>
</dbReference>
<dbReference type="GO" id="GO:0003724">
    <property type="term" value="F:RNA helicase activity"/>
    <property type="evidence" value="ECO:0007669"/>
    <property type="project" value="InterPro"/>
</dbReference>
<dbReference type="OrthoDB" id="974172at2"/>
<evidence type="ECO:0000313" key="11">
    <source>
        <dbReference type="EMBL" id="SIT90877.1"/>
    </source>
</evidence>
<proteinExistence type="inferred from homology"/>
<dbReference type="Gene3D" id="3.40.50.300">
    <property type="entry name" value="P-loop containing nucleotide triphosphate hydrolases"/>
    <property type="match status" value="2"/>
</dbReference>
<dbReference type="GO" id="GO:0005829">
    <property type="term" value="C:cytosol"/>
    <property type="evidence" value="ECO:0007669"/>
    <property type="project" value="TreeGrafter"/>
</dbReference>
<evidence type="ECO:0000256" key="7">
    <source>
        <dbReference type="SAM" id="MobiDB-lite"/>
    </source>
</evidence>
<name>A0A1R3XHE8_9BACT</name>
<keyword evidence="4" id="KW-0067">ATP-binding</keyword>
<dbReference type="PROSITE" id="PS51192">
    <property type="entry name" value="HELICASE_ATP_BIND_1"/>
    <property type="match status" value="1"/>
</dbReference>
<evidence type="ECO:0000256" key="2">
    <source>
        <dbReference type="ARBA" id="ARBA00022801"/>
    </source>
</evidence>
<evidence type="ECO:0000256" key="1">
    <source>
        <dbReference type="ARBA" id="ARBA00022741"/>
    </source>
</evidence>
<dbReference type="InterPro" id="IPR014014">
    <property type="entry name" value="RNA_helicase_DEAD_Q_motif"/>
</dbReference>
<dbReference type="Pfam" id="PF00270">
    <property type="entry name" value="DEAD"/>
    <property type="match status" value="1"/>
</dbReference>
<accession>A0A1R3XHE8</accession>
<dbReference type="CDD" id="cd00268">
    <property type="entry name" value="DEADc"/>
    <property type="match status" value="1"/>
</dbReference>
<gene>
    <name evidence="11" type="ORF">SAMN05444128_2402</name>
</gene>
<dbReference type="PROSITE" id="PS51194">
    <property type="entry name" value="HELICASE_CTER"/>
    <property type="match status" value="1"/>
</dbReference>
<evidence type="ECO:0000256" key="4">
    <source>
        <dbReference type="ARBA" id="ARBA00022840"/>
    </source>
</evidence>
<dbReference type="SMART" id="SM00490">
    <property type="entry name" value="HELICc"/>
    <property type="match status" value="1"/>
</dbReference>
<evidence type="ECO:0000313" key="12">
    <source>
        <dbReference type="Proteomes" id="UP000187181"/>
    </source>
</evidence>
<keyword evidence="1" id="KW-0547">Nucleotide-binding</keyword>
<dbReference type="InterPro" id="IPR014001">
    <property type="entry name" value="Helicase_ATP-bd"/>
</dbReference>
<dbReference type="InterPro" id="IPR027417">
    <property type="entry name" value="P-loop_NTPase"/>
</dbReference>
<keyword evidence="2" id="KW-0378">Hydrolase</keyword>
<evidence type="ECO:0000256" key="3">
    <source>
        <dbReference type="ARBA" id="ARBA00022806"/>
    </source>
</evidence>
<keyword evidence="12" id="KW-1185">Reference proteome</keyword>
<dbReference type="SUPFAM" id="SSF52540">
    <property type="entry name" value="P-loop containing nucleoside triphosphate hydrolases"/>
    <property type="match status" value="1"/>
</dbReference>
<dbReference type="InterPro" id="IPR044742">
    <property type="entry name" value="DEAD/DEAH_RhlB"/>
</dbReference>
<dbReference type="CDD" id="cd18787">
    <property type="entry name" value="SF2_C_DEAD"/>
    <property type="match status" value="1"/>
</dbReference>
<keyword evidence="3 11" id="KW-0347">Helicase</keyword>
<feature type="domain" description="Helicase C-terminal" evidence="9">
    <location>
        <begin position="230"/>
        <end position="378"/>
    </location>
</feature>
<dbReference type="PROSITE" id="PS51195">
    <property type="entry name" value="Q_MOTIF"/>
    <property type="match status" value="1"/>
</dbReference>
<dbReference type="SMART" id="SM00487">
    <property type="entry name" value="DEXDc"/>
    <property type="match status" value="1"/>
</dbReference>
<dbReference type="STRING" id="1317125.SAMN05444128_2402"/>
<feature type="region of interest" description="Disordered" evidence="7">
    <location>
        <begin position="402"/>
        <end position="422"/>
    </location>
</feature>
<dbReference type="InterPro" id="IPR001650">
    <property type="entry name" value="Helicase_C-like"/>
</dbReference>
<evidence type="ECO:0000259" key="9">
    <source>
        <dbReference type="PROSITE" id="PS51194"/>
    </source>
</evidence>
<evidence type="ECO:0000259" key="8">
    <source>
        <dbReference type="PROSITE" id="PS51192"/>
    </source>
</evidence>
<dbReference type="AlphaFoldDB" id="A0A1R3XHE8"/>
<feature type="domain" description="DEAD-box RNA helicase Q" evidence="10">
    <location>
        <begin position="1"/>
        <end position="29"/>
    </location>
</feature>
<evidence type="ECO:0000256" key="5">
    <source>
        <dbReference type="ARBA" id="ARBA00038437"/>
    </source>
</evidence>